<keyword evidence="4" id="KW-0732">Signal</keyword>
<name>A0ABM9D4S5_9BACT</name>
<feature type="compositionally biased region" description="Basic and acidic residues" evidence="3">
    <location>
        <begin position="178"/>
        <end position="233"/>
    </location>
</feature>
<feature type="signal peptide" evidence="4">
    <location>
        <begin position="1"/>
        <end position="18"/>
    </location>
</feature>
<dbReference type="PROSITE" id="PS51257">
    <property type="entry name" value="PROKAR_LIPOPROTEIN"/>
    <property type="match status" value="1"/>
</dbReference>
<dbReference type="SUPFAM" id="SSF111369">
    <property type="entry name" value="HlyD-like secretion proteins"/>
    <property type="match status" value="1"/>
</dbReference>
<dbReference type="InterPro" id="IPR006143">
    <property type="entry name" value="RND_pump_MFP"/>
</dbReference>
<dbReference type="Gene3D" id="2.40.30.170">
    <property type="match status" value="1"/>
</dbReference>
<dbReference type="Proteomes" id="UP001295463">
    <property type="component" value="Chromosome"/>
</dbReference>
<dbReference type="InterPro" id="IPR058792">
    <property type="entry name" value="Beta-barrel_RND_2"/>
</dbReference>
<dbReference type="NCBIfam" id="TIGR01730">
    <property type="entry name" value="RND_mfp"/>
    <property type="match status" value="1"/>
</dbReference>
<dbReference type="Gene3D" id="2.40.50.100">
    <property type="match status" value="1"/>
</dbReference>
<evidence type="ECO:0000259" key="5">
    <source>
        <dbReference type="Pfam" id="PF25954"/>
    </source>
</evidence>
<feature type="chain" id="PRO_5045743271" evidence="4">
    <location>
        <begin position="19"/>
        <end position="593"/>
    </location>
</feature>
<accession>A0ABM9D4S5</accession>
<evidence type="ECO:0000256" key="3">
    <source>
        <dbReference type="SAM" id="MobiDB-lite"/>
    </source>
</evidence>
<dbReference type="EMBL" id="OW150024">
    <property type="protein sequence ID" value="CAH2030257.1"/>
    <property type="molecule type" value="Genomic_DNA"/>
</dbReference>
<sequence length="593" mass="63331">MRQLSRLFFILMMTVAVGCSSSADKHAKAPAAADEPVQVTAWTAKSELFMEYAPLQPGKKSRFLIHLTRLVDGKPVTEGPLKLELHPATGQPLTFSVPAPVRPGIFEAELSVPEAGVYALEAVLEGKTFSDRITVSGIRAGAPAPAQTVKKEEHTEHAKPEKHDDHAPAGKNKHSKAEKHDDHDHADTKKHGKPEQHDDHDHGEKNKPAVVQKHDDHDDHDDHGHDGEHDHHAPAQVSGDGSGSISLSKVQQWSLDILMRQPEKKKLAGQIIASGELVAAADGEATVAAPLSGLLSVTRPLPYLGKRVAKGEVIALIEPPIRPDGGAGQLSAAHAEARNRVTLARQEHERAQRLYDAKIAPRKRVEEAAAALDNAKAALAPLERSAALLGGDGAGRLAVRAPVSGTVVELFSGTGKGIEAGQPIARIVNTATLWLKTSLPAIDAGRLPRQPVAGFTVAGQEGSFKAGRLVSVSGMLDPQSRTLPVIFSVPNPDARLKVGMFATVAVSTGSVTESLVLPAEALTEDEGRYFVFLQTAGERFTRREVQTGARRDGLVQIVKGLREHDRVVVKGSYYVKQAVSTGAKEDPHAGHAH</sequence>
<evidence type="ECO:0000259" key="6">
    <source>
        <dbReference type="Pfam" id="PF25975"/>
    </source>
</evidence>
<dbReference type="PANTHER" id="PTHR30097">
    <property type="entry name" value="CATION EFFLUX SYSTEM PROTEIN CUSB"/>
    <property type="match status" value="1"/>
</dbReference>
<keyword evidence="2" id="KW-0813">Transport</keyword>
<feature type="domain" description="CusB-like beta-barrel" evidence="5">
    <location>
        <begin position="432"/>
        <end position="508"/>
    </location>
</feature>
<keyword evidence="8" id="KW-1185">Reference proteome</keyword>
<protein>
    <submittedName>
        <fullName evidence="7">HlyD_D23 domain-containing protein</fullName>
    </submittedName>
</protein>
<dbReference type="InterPro" id="IPR051909">
    <property type="entry name" value="MFP_Cation_Efflux"/>
</dbReference>
<feature type="domain" description="CzcB-like C-terminal circularly permuted SH3-like" evidence="6">
    <location>
        <begin position="516"/>
        <end position="576"/>
    </location>
</feature>
<evidence type="ECO:0000313" key="7">
    <source>
        <dbReference type="EMBL" id="CAH2030257.1"/>
    </source>
</evidence>
<proteinExistence type="inferred from homology"/>
<dbReference type="Gene3D" id="1.10.287.470">
    <property type="entry name" value="Helix hairpin bin"/>
    <property type="match status" value="1"/>
</dbReference>
<feature type="compositionally biased region" description="Basic and acidic residues" evidence="3">
    <location>
        <begin position="149"/>
        <end position="168"/>
    </location>
</feature>
<dbReference type="RefSeq" id="WP_305731207.1">
    <property type="nucleotide sequence ID" value="NZ_OW150024.1"/>
</dbReference>
<evidence type="ECO:0000313" key="8">
    <source>
        <dbReference type="Proteomes" id="UP001295463"/>
    </source>
</evidence>
<organism evidence="7 8">
    <name type="scientific">Trichlorobacter ammonificans</name>
    <dbReference type="NCBI Taxonomy" id="2916410"/>
    <lineage>
        <taxon>Bacteria</taxon>
        <taxon>Pseudomonadati</taxon>
        <taxon>Thermodesulfobacteriota</taxon>
        <taxon>Desulfuromonadia</taxon>
        <taxon>Geobacterales</taxon>
        <taxon>Geobacteraceae</taxon>
        <taxon>Trichlorobacter</taxon>
    </lineage>
</organism>
<evidence type="ECO:0000256" key="2">
    <source>
        <dbReference type="ARBA" id="ARBA00022448"/>
    </source>
</evidence>
<dbReference type="Pfam" id="PF25975">
    <property type="entry name" value="CzcB_C"/>
    <property type="match status" value="1"/>
</dbReference>
<gene>
    <name evidence="7" type="ORF">GEAMG1_0435</name>
</gene>
<reference evidence="7 8" key="1">
    <citation type="submission" date="2022-03" db="EMBL/GenBank/DDBJ databases">
        <authorList>
            <person name="Koch H."/>
        </authorList>
    </citation>
    <scope>NUCLEOTIDE SEQUENCE [LARGE SCALE GENOMIC DNA]</scope>
    <source>
        <strain evidence="7 8">G1</strain>
    </source>
</reference>
<comment type="similarity">
    <text evidence="1">Belongs to the membrane fusion protein (MFP) (TC 8.A.1) family.</text>
</comment>
<evidence type="ECO:0000256" key="4">
    <source>
        <dbReference type="SAM" id="SignalP"/>
    </source>
</evidence>
<feature type="region of interest" description="Disordered" evidence="3">
    <location>
        <begin position="140"/>
        <end position="246"/>
    </location>
</feature>
<evidence type="ECO:0000256" key="1">
    <source>
        <dbReference type="ARBA" id="ARBA00009477"/>
    </source>
</evidence>
<dbReference type="Gene3D" id="2.40.420.20">
    <property type="match status" value="1"/>
</dbReference>
<dbReference type="InterPro" id="IPR058649">
    <property type="entry name" value="CzcB_C"/>
</dbReference>
<dbReference type="PANTHER" id="PTHR30097:SF15">
    <property type="entry name" value="CATION EFFLUX SYSTEM PROTEIN CUSB"/>
    <property type="match status" value="1"/>
</dbReference>
<dbReference type="Pfam" id="PF25954">
    <property type="entry name" value="Beta-barrel_RND_2"/>
    <property type="match status" value="1"/>
</dbReference>